<protein>
    <submittedName>
        <fullName evidence="4">SCP domain-containing protein</fullName>
    </submittedName>
</protein>
<evidence type="ECO:0000313" key="2">
    <source>
        <dbReference type="EMBL" id="VDO30822.1"/>
    </source>
</evidence>
<accession>A0A183FA93</accession>
<dbReference type="WBParaSite" id="HPBE_0000308501-mRNA-1">
    <property type="protein sequence ID" value="HPBE_0000308501-mRNA-1"/>
    <property type="gene ID" value="HPBE_0000308501"/>
</dbReference>
<sequence length="73" mass="8227">MRIRYTDRLTNEEYYKAAAARATSTKPLCNADSAWPGTFFECAPATKISHAMDTARKANQRPPKKHVASHVFE</sequence>
<accession>A0A3P7XN40</accession>
<name>A0A183FA93_HELPZ</name>
<proteinExistence type="predicted"/>
<gene>
    <name evidence="2" type="ORF">HPBE_LOCUS3086</name>
</gene>
<feature type="region of interest" description="Disordered" evidence="1">
    <location>
        <begin position="54"/>
        <end position="73"/>
    </location>
</feature>
<feature type="compositionally biased region" description="Basic residues" evidence="1">
    <location>
        <begin position="58"/>
        <end position="73"/>
    </location>
</feature>
<evidence type="ECO:0000313" key="3">
    <source>
        <dbReference type="Proteomes" id="UP000050761"/>
    </source>
</evidence>
<organism evidence="3 4">
    <name type="scientific">Heligmosomoides polygyrus</name>
    <name type="common">Parasitic roundworm</name>
    <dbReference type="NCBI Taxonomy" id="6339"/>
    <lineage>
        <taxon>Eukaryota</taxon>
        <taxon>Metazoa</taxon>
        <taxon>Ecdysozoa</taxon>
        <taxon>Nematoda</taxon>
        <taxon>Chromadorea</taxon>
        <taxon>Rhabditida</taxon>
        <taxon>Rhabditina</taxon>
        <taxon>Rhabditomorpha</taxon>
        <taxon>Strongyloidea</taxon>
        <taxon>Heligmosomidae</taxon>
        <taxon>Heligmosomoides</taxon>
    </lineage>
</organism>
<evidence type="ECO:0000313" key="4">
    <source>
        <dbReference type="WBParaSite" id="HPBE_0000308501-mRNA-1"/>
    </source>
</evidence>
<dbReference type="Proteomes" id="UP000050761">
    <property type="component" value="Unassembled WGS sequence"/>
</dbReference>
<dbReference type="EMBL" id="UZAH01006310">
    <property type="protein sequence ID" value="VDO30822.1"/>
    <property type="molecule type" value="Genomic_DNA"/>
</dbReference>
<dbReference type="AlphaFoldDB" id="A0A183FA93"/>
<reference evidence="2 3" key="1">
    <citation type="submission" date="2018-11" db="EMBL/GenBank/DDBJ databases">
        <authorList>
            <consortium name="Pathogen Informatics"/>
        </authorList>
    </citation>
    <scope>NUCLEOTIDE SEQUENCE [LARGE SCALE GENOMIC DNA]</scope>
</reference>
<reference evidence="4" key="2">
    <citation type="submission" date="2019-09" db="UniProtKB">
        <authorList>
            <consortium name="WormBaseParasite"/>
        </authorList>
    </citation>
    <scope>IDENTIFICATION</scope>
</reference>
<evidence type="ECO:0000256" key="1">
    <source>
        <dbReference type="SAM" id="MobiDB-lite"/>
    </source>
</evidence>
<keyword evidence="3" id="KW-1185">Reference proteome</keyword>